<accession>A0ABY9CCF5</accession>
<dbReference type="PANTHER" id="PTHR46890">
    <property type="entry name" value="NON-LTR RETROLELEMENT REVERSE TRANSCRIPTASE-LIKE PROTEIN-RELATED"/>
    <property type="match status" value="1"/>
</dbReference>
<sequence length="260" mass="29347">MGIGDQVFRGYLFFSLDSVQAGLLENAFSVEKVQIVVFGLNGDKAPELDGFTLAFWQFCWDIVKHEVMGFFAEFHSFGRFERSLNSTFIVLIPKKGSTDDLKDFRTISLVGSLYKILAKFMANRLKRVVGNVILNSQHAFVESRQILDVVLIANEALDSRLKSANGESICKMDIEKTGKLEEERQSERDKKGGFGGRLWIALKAVSFFRYTLNFSISSISTCTGFNSLTCWSVNGFEAYFEGTEGFAERSSYFMQCWTCS</sequence>
<gene>
    <name evidence="1" type="ORF">VitviT2T_011942</name>
</gene>
<keyword evidence="2" id="KW-1185">Reference proteome</keyword>
<protein>
    <recommendedName>
        <fullName evidence="3">Reverse transcriptase domain-containing protein</fullName>
    </recommendedName>
</protein>
<dbReference type="InterPro" id="IPR052343">
    <property type="entry name" value="Retrotransposon-Effector_Assoc"/>
</dbReference>
<evidence type="ECO:0000313" key="2">
    <source>
        <dbReference type="Proteomes" id="UP001227230"/>
    </source>
</evidence>
<reference evidence="1 2" key="1">
    <citation type="journal article" date="2023" name="Hortic Res">
        <title>The complete reference genome for grapevine (Vitis vinifera L.) genetics and breeding.</title>
        <authorList>
            <person name="Shi X."/>
            <person name="Cao S."/>
            <person name="Wang X."/>
            <person name="Huang S."/>
            <person name="Wang Y."/>
            <person name="Liu Z."/>
            <person name="Liu W."/>
            <person name="Leng X."/>
            <person name="Peng Y."/>
            <person name="Wang N."/>
            <person name="Wang Y."/>
            <person name="Ma Z."/>
            <person name="Xu X."/>
            <person name="Zhang F."/>
            <person name="Xue H."/>
            <person name="Zhong H."/>
            <person name="Wang Y."/>
            <person name="Zhang K."/>
            <person name="Velt A."/>
            <person name="Avia K."/>
            <person name="Holtgrawe D."/>
            <person name="Grimplet J."/>
            <person name="Matus J.T."/>
            <person name="Ware D."/>
            <person name="Wu X."/>
            <person name="Wang H."/>
            <person name="Liu C."/>
            <person name="Fang Y."/>
            <person name="Rustenholz C."/>
            <person name="Cheng Z."/>
            <person name="Xiao H."/>
            <person name="Zhou Y."/>
        </authorList>
    </citation>
    <scope>NUCLEOTIDE SEQUENCE [LARGE SCALE GENOMIC DNA]</scope>
    <source>
        <strain evidence="2">cv. Pinot noir / PN40024</strain>
        <tissue evidence="1">Leaf</tissue>
    </source>
</reference>
<name>A0ABY9CCF5_VITVI</name>
<evidence type="ECO:0008006" key="3">
    <source>
        <dbReference type="Google" id="ProtNLM"/>
    </source>
</evidence>
<proteinExistence type="predicted"/>
<evidence type="ECO:0000313" key="1">
    <source>
        <dbReference type="EMBL" id="WJZ92973.1"/>
    </source>
</evidence>
<dbReference type="EMBL" id="CP126655">
    <property type="protein sequence ID" value="WJZ92973.1"/>
    <property type="molecule type" value="Genomic_DNA"/>
</dbReference>
<organism evidence="1 2">
    <name type="scientific">Vitis vinifera</name>
    <name type="common">Grape</name>
    <dbReference type="NCBI Taxonomy" id="29760"/>
    <lineage>
        <taxon>Eukaryota</taxon>
        <taxon>Viridiplantae</taxon>
        <taxon>Streptophyta</taxon>
        <taxon>Embryophyta</taxon>
        <taxon>Tracheophyta</taxon>
        <taxon>Spermatophyta</taxon>
        <taxon>Magnoliopsida</taxon>
        <taxon>eudicotyledons</taxon>
        <taxon>Gunneridae</taxon>
        <taxon>Pentapetalae</taxon>
        <taxon>rosids</taxon>
        <taxon>Vitales</taxon>
        <taxon>Vitaceae</taxon>
        <taxon>Viteae</taxon>
        <taxon>Vitis</taxon>
    </lineage>
</organism>
<dbReference type="Proteomes" id="UP001227230">
    <property type="component" value="Chromosome 8"/>
</dbReference>
<dbReference type="PANTHER" id="PTHR46890:SF50">
    <property type="entry name" value="RNA-DIRECTED DNA POLYMERASE, EUKARYOTA, REVERSE TRANSCRIPTASE ZINC-BINDING DOMAIN PROTEIN-RELATED"/>
    <property type="match status" value="1"/>
</dbReference>